<gene>
    <name evidence="2" type="ORF">CEXT_689921</name>
</gene>
<comment type="caution">
    <text evidence="2">The sequence shown here is derived from an EMBL/GenBank/DDBJ whole genome shotgun (WGS) entry which is preliminary data.</text>
</comment>
<dbReference type="AlphaFoldDB" id="A0AAV4TAJ9"/>
<evidence type="ECO:0000313" key="3">
    <source>
        <dbReference type="Proteomes" id="UP001054945"/>
    </source>
</evidence>
<dbReference type="Proteomes" id="UP001054945">
    <property type="component" value="Unassembled WGS sequence"/>
</dbReference>
<reference evidence="2 3" key="1">
    <citation type="submission" date="2021-06" db="EMBL/GenBank/DDBJ databases">
        <title>Caerostris extrusa draft genome.</title>
        <authorList>
            <person name="Kono N."/>
            <person name="Arakawa K."/>
        </authorList>
    </citation>
    <scope>NUCLEOTIDE SEQUENCE [LARGE SCALE GENOMIC DNA]</scope>
</reference>
<sequence>MVRAFRTETRFKTAHLTLVSKKLQLRKNRPEPFRFITTKDKDLALNLPFLKEQLHGHKELSKDPNITPRIPRSNSKLPEAPYYSAGAQRR</sequence>
<proteinExistence type="predicted"/>
<organism evidence="2 3">
    <name type="scientific">Caerostris extrusa</name>
    <name type="common">Bark spider</name>
    <name type="synonym">Caerostris bankana</name>
    <dbReference type="NCBI Taxonomy" id="172846"/>
    <lineage>
        <taxon>Eukaryota</taxon>
        <taxon>Metazoa</taxon>
        <taxon>Ecdysozoa</taxon>
        <taxon>Arthropoda</taxon>
        <taxon>Chelicerata</taxon>
        <taxon>Arachnida</taxon>
        <taxon>Araneae</taxon>
        <taxon>Araneomorphae</taxon>
        <taxon>Entelegynae</taxon>
        <taxon>Araneoidea</taxon>
        <taxon>Araneidae</taxon>
        <taxon>Caerostris</taxon>
    </lineage>
</organism>
<dbReference type="EMBL" id="BPLR01010842">
    <property type="protein sequence ID" value="GIY42371.1"/>
    <property type="molecule type" value="Genomic_DNA"/>
</dbReference>
<evidence type="ECO:0000313" key="2">
    <source>
        <dbReference type="EMBL" id="GIY42371.1"/>
    </source>
</evidence>
<feature type="region of interest" description="Disordered" evidence="1">
    <location>
        <begin position="56"/>
        <end position="90"/>
    </location>
</feature>
<evidence type="ECO:0000256" key="1">
    <source>
        <dbReference type="SAM" id="MobiDB-lite"/>
    </source>
</evidence>
<protein>
    <submittedName>
        <fullName evidence="2">Uncharacterized protein</fullName>
    </submittedName>
</protein>
<keyword evidence="3" id="KW-1185">Reference proteome</keyword>
<accession>A0AAV4TAJ9</accession>
<name>A0AAV4TAJ9_CAEEX</name>